<evidence type="ECO:0000313" key="2">
    <source>
        <dbReference type="EMBL" id="TGK92789.1"/>
    </source>
</evidence>
<accession>A0A4R9INB4</accession>
<evidence type="ECO:0000313" key="1">
    <source>
        <dbReference type="EMBL" id="TGK85407.1"/>
    </source>
</evidence>
<evidence type="ECO:0000313" key="4">
    <source>
        <dbReference type="Proteomes" id="UP000297918"/>
    </source>
</evidence>
<keyword evidence="4" id="KW-1185">Reference proteome</keyword>
<comment type="caution">
    <text evidence="1">The sequence shown here is derived from an EMBL/GenBank/DDBJ whole genome shotgun (WGS) entry which is preliminary data.</text>
</comment>
<organism evidence="1 3">
    <name type="scientific">Leptospira bourretii</name>
    <dbReference type="NCBI Taxonomy" id="2484962"/>
    <lineage>
        <taxon>Bacteria</taxon>
        <taxon>Pseudomonadati</taxon>
        <taxon>Spirochaetota</taxon>
        <taxon>Spirochaetia</taxon>
        <taxon>Leptospirales</taxon>
        <taxon>Leptospiraceae</taxon>
        <taxon>Leptospira</taxon>
    </lineage>
</organism>
<proteinExistence type="predicted"/>
<evidence type="ECO:0000313" key="3">
    <source>
        <dbReference type="Proteomes" id="UP000297394"/>
    </source>
</evidence>
<dbReference type="Proteomes" id="UP000297918">
    <property type="component" value="Unassembled WGS sequence"/>
</dbReference>
<dbReference type="EMBL" id="RQFL01000013">
    <property type="protein sequence ID" value="TGK92789.1"/>
    <property type="molecule type" value="Genomic_DNA"/>
</dbReference>
<reference evidence="1 3" key="2">
    <citation type="journal article" date="2019" name="PLoS Negl. Trop. Dis.">
        <title>Revisiting the worldwide diversity of Leptospira species in the environment.</title>
        <authorList>
            <person name="Vincent A.T."/>
            <person name="Schiettekatte O."/>
            <person name="Bourhy P."/>
            <person name="Veyrier F.J."/>
            <person name="Picardeau M."/>
        </authorList>
    </citation>
    <scope>NUCLEOTIDE SEQUENCE [LARGE SCALE GENOMIC DNA]</scope>
    <source>
        <strain evidence="1 3">201800280</strain>
        <strain evidence="2">201800281</strain>
    </source>
</reference>
<sequence length="75" mass="8950">MPQSKNSIKKINKSLVWDSEKALQNPGLSLAQVIPDREVYLESQNITEHNKIFKENRYTYEIRTFHFAMYMPLEF</sequence>
<reference evidence="2" key="1">
    <citation type="submission" date="2018-10" db="EMBL/GenBank/DDBJ databases">
        <authorList>
            <person name="Vincent A.T."/>
            <person name="Schiettekatte O."/>
            <person name="Bourhy P."/>
            <person name="Veyrier F.J."/>
            <person name="Picardeau M."/>
        </authorList>
    </citation>
    <scope>NUCLEOTIDE SEQUENCE</scope>
    <source>
        <strain evidence="2">201800281</strain>
    </source>
</reference>
<name>A0A4R9INB4_9LEPT</name>
<dbReference type="AlphaFoldDB" id="A0A4R9INB4"/>
<protein>
    <submittedName>
        <fullName evidence="1">Uncharacterized protein</fullName>
    </submittedName>
</protein>
<dbReference type="OrthoDB" id="342161at2"/>
<dbReference type="Proteomes" id="UP000297394">
    <property type="component" value="Unassembled WGS sequence"/>
</dbReference>
<dbReference type="EMBL" id="RQFM01000022">
    <property type="protein sequence ID" value="TGK85407.1"/>
    <property type="molecule type" value="Genomic_DNA"/>
</dbReference>
<gene>
    <name evidence="1" type="ORF">EHQ23_12200</name>
    <name evidence="2" type="ORF">EHQ26_08195</name>
</gene>